<protein>
    <submittedName>
        <fullName evidence="3">Uncharacterized protein</fullName>
    </submittedName>
</protein>
<dbReference type="RefSeq" id="WP_171155870.1">
    <property type="nucleotide sequence ID" value="NZ_JABENB010000002.1"/>
</dbReference>
<keyword evidence="4" id="KW-1185">Reference proteome</keyword>
<evidence type="ECO:0000256" key="2">
    <source>
        <dbReference type="SAM" id="SignalP"/>
    </source>
</evidence>
<dbReference type="Proteomes" id="UP000557772">
    <property type="component" value="Unassembled WGS sequence"/>
</dbReference>
<feature type="chain" id="PRO_5039238387" evidence="2">
    <location>
        <begin position="24"/>
        <end position="396"/>
    </location>
</feature>
<feature type="compositionally biased region" description="Low complexity" evidence="1">
    <location>
        <begin position="41"/>
        <end position="85"/>
    </location>
</feature>
<gene>
    <name evidence="3" type="ORF">HJ588_12005</name>
</gene>
<reference evidence="3 4" key="1">
    <citation type="submission" date="2020-05" db="EMBL/GenBank/DDBJ databases">
        <title>Flexivirga sp. ID2601S isolated from air conditioner.</title>
        <authorList>
            <person name="Kim D.H."/>
        </authorList>
    </citation>
    <scope>NUCLEOTIDE SEQUENCE [LARGE SCALE GENOMIC DNA]</scope>
    <source>
        <strain evidence="3 4">ID2601S</strain>
    </source>
</reference>
<dbReference type="PROSITE" id="PS51257">
    <property type="entry name" value="PROKAR_LIPOPROTEIN"/>
    <property type="match status" value="1"/>
</dbReference>
<dbReference type="AlphaFoldDB" id="A0A849AL22"/>
<organism evidence="3 4">
    <name type="scientific">Flexivirga aerilata</name>
    <dbReference type="NCBI Taxonomy" id="1656889"/>
    <lineage>
        <taxon>Bacteria</taxon>
        <taxon>Bacillati</taxon>
        <taxon>Actinomycetota</taxon>
        <taxon>Actinomycetes</taxon>
        <taxon>Micrococcales</taxon>
        <taxon>Dermacoccaceae</taxon>
        <taxon>Flexivirga</taxon>
    </lineage>
</organism>
<evidence type="ECO:0000313" key="3">
    <source>
        <dbReference type="EMBL" id="NNG39988.1"/>
    </source>
</evidence>
<sequence length="396" mass="39644">MKLNRGSFALAAAGTLAVLGLTACGPQGGMTAGGAQHASMTGTSSSSGTSTTAPLPSAKAAAAQAPAAAAKTPEAAPTAPTAPATTSGVTAALRSVSGAQVLSVVRVGSGWEAATQAPKRLTFWTWSAGAWHQDGTAVIPEVFCATSCPAPKLTGALLPGADHATFLVDGGFTGDSTGQAFAFGRGAAGWARWVETDGVMRLVTAPATWSTGLEMSMRFTGGRLVVDSLWGSDNARVAPVLQHRFLRTYRADGSRLRLVADNVFHARTVTPGTVSAPPLPAGAPVDGTWAVRITGAEAGGEQLTVQSPAGGNSLRLGLAEQANITMLATTGAGVTGVTAPSWVFGLIYSGQVAGAADTFTASPYVKPAGVGAFAVDKTAQITVRGGVVTTLVVAGR</sequence>
<accession>A0A849AL22</accession>
<evidence type="ECO:0000313" key="4">
    <source>
        <dbReference type="Proteomes" id="UP000557772"/>
    </source>
</evidence>
<keyword evidence="2" id="KW-0732">Signal</keyword>
<name>A0A849AL22_9MICO</name>
<evidence type="ECO:0000256" key="1">
    <source>
        <dbReference type="SAM" id="MobiDB-lite"/>
    </source>
</evidence>
<feature type="signal peptide" evidence="2">
    <location>
        <begin position="1"/>
        <end position="23"/>
    </location>
</feature>
<feature type="region of interest" description="Disordered" evidence="1">
    <location>
        <begin position="31"/>
        <end position="85"/>
    </location>
</feature>
<dbReference type="EMBL" id="JABENB010000002">
    <property type="protein sequence ID" value="NNG39988.1"/>
    <property type="molecule type" value="Genomic_DNA"/>
</dbReference>
<proteinExistence type="predicted"/>
<comment type="caution">
    <text evidence="3">The sequence shown here is derived from an EMBL/GenBank/DDBJ whole genome shotgun (WGS) entry which is preliminary data.</text>
</comment>